<accession>A0A370DY10</accession>
<name>A0A370DY10_9GAMM</name>
<dbReference type="Proteomes" id="UP000255508">
    <property type="component" value="Unassembled WGS sequence"/>
</dbReference>
<protein>
    <recommendedName>
        <fullName evidence="3">Cytoplasmic protein</fullName>
    </recommendedName>
</protein>
<organism evidence="1 2">
    <name type="scientific">endosymbiont of Lamellibrachia luymesi</name>
    <dbReference type="NCBI Taxonomy" id="2200907"/>
    <lineage>
        <taxon>Bacteria</taxon>
        <taxon>Pseudomonadati</taxon>
        <taxon>Pseudomonadota</taxon>
        <taxon>Gammaproteobacteria</taxon>
        <taxon>sulfur-oxidizing symbionts</taxon>
    </lineage>
</organism>
<dbReference type="AlphaFoldDB" id="A0A370DY10"/>
<evidence type="ECO:0000313" key="1">
    <source>
        <dbReference type="EMBL" id="RDH91197.1"/>
    </source>
</evidence>
<dbReference type="InterPro" id="IPR024530">
    <property type="entry name" value="QSregVF_b"/>
</dbReference>
<evidence type="ECO:0008006" key="3">
    <source>
        <dbReference type="Google" id="ProtNLM"/>
    </source>
</evidence>
<evidence type="ECO:0000313" key="2">
    <source>
        <dbReference type="Proteomes" id="UP000255508"/>
    </source>
</evidence>
<reference evidence="1 2" key="1">
    <citation type="journal article" date="2018" name="ISME J.">
        <title>Endosymbiont genomes yield clues of tubeworm success.</title>
        <authorList>
            <person name="Li Y."/>
            <person name="Liles M.R."/>
            <person name="Halanych K.M."/>
        </authorList>
    </citation>
    <scope>NUCLEOTIDE SEQUENCE [LARGE SCALE GENOMIC DNA]</scope>
    <source>
        <strain evidence="1">A1422</strain>
    </source>
</reference>
<gene>
    <name evidence="1" type="ORF">DIZ79_06905</name>
</gene>
<dbReference type="EMBL" id="QFXD01000129">
    <property type="protein sequence ID" value="RDH91197.1"/>
    <property type="molecule type" value="Genomic_DNA"/>
</dbReference>
<sequence length="78" mass="8910">MTTTLFEKEDLISVASMQMPFGKYKGRPLIDLPEAYLLWFSGKGFPQGRLGMLMQLTLEIKINGLEYLVKTLRQGQQV</sequence>
<proteinExistence type="predicted"/>
<comment type="caution">
    <text evidence="1">The sequence shown here is derived from an EMBL/GenBank/DDBJ whole genome shotgun (WGS) entry which is preliminary data.</text>
</comment>
<dbReference type="Pfam" id="PF12843">
    <property type="entry name" value="QSregVF_b"/>
    <property type="match status" value="1"/>
</dbReference>